<keyword evidence="5" id="KW-0999">Mitochondrion inner membrane</keyword>
<protein>
    <submittedName>
        <fullName evidence="12">Uncharacterized protein</fullName>
    </submittedName>
</protein>
<evidence type="ECO:0000256" key="8">
    <source>
        <dbReference type="ARBA" id="ARBA00023010"/>
    </source>
</evidence>
<name>A0AAD2E8E2_9LAMI</name>
<keyword evidence="9" id="KW-0496">Mitochondrion</keyword>
<evidence type="ECO:0000313" key="13">
    <source>
        <dbReference type="Proteomes" id="UP000834106"/>
    </source>
</evidence>
<feature type="region of interest" description="Disordered" evidence="11">
    <location>
        <begin position="136"/>
        <end position="156"/>
    </location>
</feature>
<evidence type="ECO:0000256" key="6">
    <source>
        <dbReference type="ARBA" id="ARBA00022927"/>
    </source>
</evidence>
<evidence type="ECO:0000313" key="12">
    <source>
        <dbReference type="EMBL" id="CAI9778375.1"/>
    </source>
</evidence>
<evidence type="ECO:0000256" key="9">
    <source>
        <dbReference type="ARBA" id="ARBA00023128"/>
    </source>
</evidence>
<dbReference type="EMBL" id="OU503051">
    <property type="protein sequence ID" value="CAI9778375.1"/>
    <property type="molecule type" value="Genomic_DNA"/>
</dbReference>
<evidence type="ECO:0000256" key="10">
    <source>
        <dbReference type="ARBA" id="ARBA00023136"/>
    </source>
</evidence>
<dbReference type="PANTHER" id="PTHR10485:SF0">
    <property type="entry name" value="AT05822P-RELATED"/>
    <property type="match status" value="1"/>
</dbReference>
<keyword evidence="4" id="KW-0812">Transmembrane</keyword>
<evidence type="ECO:0000256" key="7">
    <source>
        <dbReference type="ARBA" id="ARBA00022989"/>
    </source>
</evidence>
<proteinExistence type="inferred from homology"/>
<evidence type="ECO:0000256" key="11">
    <source>
        <dbReference type="SAM" id="MobiDB-lite"/>
    </source>
</evidence>
<comment type="subcellular location">
    <subcellularLocation>
        <location evidence="1">Mitochondrion inner membrane</location>
        <topology evidence="1">Multi-pass membrane protein</topology>
    </subcellularLocation>
</comment>
<dbReference type="GO" id="GO:0008320">
    <property type="term" value="F:protein transmembrane transporter activity"/>
    <property type="evidence" value="ECO:0007669"/>
    <property type="project" value="TreeGrafter"/>
</dbReference>
<keyword evidence="10" id="KW-0472">Membrane</keyword>
<keyword evidence="6" id="KW-0653">Protein transport</keyword>
<dbReference type="GO" id="GO:0030150">
    <property type="term" value="P:protein import into mitochondrial matrix"/>
    <property type="evidence" value="ECO:0007669"/>
    <property type="project" value="TreeGrafter"/>
</dbReference>
<dbReference type="Pfam" id="PF02466">
    <property type="entry name" value="Tim17"/>
    <property type="match status" value="1"/>
</dbReference>
<dbReference type="GO" id="GO:0005744">
    <property type="term" value="C:TIM23 mitochondrial import inner membrane translocase complex"/>
    <property type="evidence" value="ECO:0007669"/>
    <property type="project" value="TreeGrafter"/>
</dbReference>
<evidence type="ECO:0000256" key="2">
    <source>
        <dbReference type="ARBA" id="ARBA00008444"/>
    </source>
</evidence>
<dbReference type="Proteomes" id="UP000834106">
    <property type="component" value="Chromosome 16"/>
</dbReference>
<dbReference type="AlphaFoldDB" id="A0AAD2E8E2"/>
<dbReference type="PANTHER" id="PTHR10485">
    <property type="entry name" value="MITOCHONDRIAL IMPORT INNER MEMBRANE TRANSLOCASE SUBUNIT TIM-17"/>
    <property type="match status" value="1"/>
</dbReference>
<comment type="similarity">
    <text evidence="2">Belongs to the Tim17/Tim22/Tim23 family.</text>
</comment>
<evidence type="ECO:0000256" key="4">
    <source>
        <dbReference type="ARBA" id="ARBA00022692"/>
    </source>
</evidence>
<evidence type="ECO:0000256" key="1">
    <source>
        <dbReference type="ARBA" id="ARBA00004448"/>
    </source>
</evidence>
<organism evidence="12 13">
    <name type="scientific">Fraxinus pennsylvanica</name>
    <dbReference type="NCBI Taxonomy" id="56036"/>
    <lineage>
        <taxon>Eukaryota</taxon>
        <taxon>Viridiplantae</taxon>
        <taxon>Streptophyta</taxon>
        <taxon>Embryophyta</taxon>
        <taxon>Tracheophyta</taxon>
        <taxon>Spermatophyta</taxon>
        <taxon>Magnoliopsida</taxon>
        <taxon>eudicotyledons</taxon>
        <taxon>Gunneridae</taxon>
        <taxon>Pentapetalae</taxon>
        <taxon>asterids</taxon>
        <taxon>lamiids</taxon>
        <taxon>Lamiales</taxon>
        <taxon>Oleaceae</taxon>
        <taxon>Oleeae</taxon>
        <taxon>Fraxinus</taxon>
    </lineage>
</organism>
<keyword evidence="3" id="KW-0813">Transport</keyword>
<accession>A0AAD2E8E2</accession>
<evidence type="ECO:0000256" key="3">
    <source>
        <dbReference type="ARBA" id="ARBA00022448"/>
    </source>
</evidence>
<keyword evidence="13" id="KW-1185">Reference proteome</keyword>
<evidence type="ECO:0000256" key="5">
    <source>
        <dbReference type="ARBA" id="ARBA00022792"/>
    </source>
</evidence>
<reference evidence="12" key="1">
    <citation type="submission" date="2023-05" db="EMBL/GenBank/DDBJ databases">
        <authorList>
            <person name="Huff M."/>
        </authorList>
    </citation>
    <scope>NUCLEOTIDE SEQUENCE</scope>
</reference>
<keyword evidence="7" id="KW-1133">Transmembrane helix</keyword>
<gene>
    <name evidence="12" type="ORF">FPE_LOCUS25805</name>
</gene>
<sequence>MACDKPWFDHLVDRTGDYFCWGLVGGSAVDMLKGMCNSLKGERLIWGSQAVRMSAACASHCAAYGGLCSVLKSSMIYVRQKDDPWNSILPEAAAAGFLQIRQGLGPASRTALIFGLGMSLVQGYLIVENKLKSNVESPQPDFEELDKKQKRGGIKT</sequence>
<keyword evidence="8" id="KW-0811">Translocation</keyword>